<reference evidence="2 3" key="1">
    <citation type="submission" date="2019-08" db="EMBL/GenBank/DDBJ databases">
        <title>Complete genome sequence of Terriglobus albidus strain ORNL.</title>
        <authorList>
            <person name="Podar M."/>
        </authorList>
    </citation>
    <scope>NUCLEOTIDE SEQUENCE [LARGE SCALE GENOMIC DNA]</scope>
    <source>
        <strain evidence="2 3">ORNL</strain>
    </source>
</reference>
<evidence type="ECO:0000259" key="1">
    <source>
        <dbReference type="Pfam" id="PF13472"/>
    </source>
</evidence>
<dbReference type="PANTHER" id="PTHR30383">
    <property type="entry name" value="THIOESTERASE 1/PROTEASE 1/LYSOPHOSPHOLIPASE L1"/>
    <property type="match status" value="1"/>
</dbReference>
<sequence length="220" mass="24240">MPTDKTIAGLQGRVLDFAQLSRYREDNAKLAPPAPGEKRVVFYGDSITDAWGRRSGKFFPGKPWINRGISGQTTQQMLIRFEQDVVHLKPVAVVILAGTNDVAGNTGPENLQMIQDNITSMVAIAKANNIRVVLASVLPAKKFGWNPDVQPAETIRTLNQWIEQYCTKEKLTFLNYYPALVDNEGGMKEDLAADKTVHPNDAGYAVMEPLAQAAVEKALK</sequence>
<feature type="domain" description="SGNH hydrolase-type esterase" evidence="1">
    <location>
        <begin position="42"/>
        <end position="206"/>
    </location>
</feature>
<dbReference type="EMBL" id="CP042806">
    <property type="protein sequence ID" value="QEE31169.1"/>
    <property type="molecule type" value="Genomic_DNA"/>
</dbReference>
<dbReference type="InterPro" id="IPR013830">
    <property type="entry name" value="SGNH_hydro"/>
</dbReference>
<organism evidence="2 3">
    <name type="scientific">Terriglobus albidus</name>
    <dbReference type="NCBI Taxonomy" id="1592106"/>
    <lineage>
        <taxon>Bacteria</taxon>
        <taxon>Pseudomonadati</taxon>
        <taxon>Acidobacteriota</taxon>
        <taxon>Terriglobia</taxon>
        <taxon>Terriglobales</taxon>
        <taxon>Acidobacteriaceae</taxon>
        <taxon>Terriglobus</taxon>
    </lineage>
</organism>
<dbReference type="PANTHER" id="PTHR30383:SF5">
    <property type="entry name" value="SGNH HYDROLASE-TYPE ESTERASE DOMAIN-CONTAINING PROTEIN"/>
    <property type="match status" value="1"/>
</dbReference>
<gene>
    <name evidence="2" type="ORF">FTW19_04605</name>
</gene>
<dbReference type="CDD" id="cd04501">
    <property type="entry name" value="SGNH_hydrolase_like_4"/>
    <property type="match status" value="1"/>
</dbReference>
<keyword evidence="3" id="KW-1185">Reference proteome</keyword>
<protein>
    <submittedName>
        <fullName evidence="2">Capsular biosynthesis protein</fullName>
    </submittedName>
</protein>
<dbReference type="InterPro" id="IPR036514">
    <property type="entry name" value="SGNH_hydro_sf"/>
</dbReference>
<dbReference type="Gene3D" id="3.40.50.1110">
    <property type="entry name" value="SGNH hydrolase"/>
    <property type="match status" value="1"/>
</dbReference>
<dbReference type="Proteomes" id="UP000321820">
    <property type="component" value="Chromosome"/>
</dbReference>
<dbReference type="GO" id="GO:0004622">
    <property type="term" value="F:phosphatidylcholine lysophospholipase activity"/>
    <property type="evidence" value="ECO:0007669"/>
    <property type="project" value="TreeGrafter"/>
</dbReference>
<evidence type="ECO:0000313" key="3">
    <source>
        <dbReference type="Proteomes" id="UP000321820"/>
    </source>
</evidence>
<dbReference type="OrthoDB" id="2513075at2"/>
<proteinExistence type="predicted"/>
<evidence type="ECO:0000313" key="2">
    <source>
        <dbReference type="EMBL" id="QEE31169.1"/>
    </source>
</evidence>
<dbReference type="KEGG" id="talb:FTW19_04605"/>
<dbReference type="InterPro" id="IPR051532">
    <property type="entry name" value="Ester_Hydrolysis_Enzymes"/>
</dbReference>
<dbReference type="Pfam" id="PF13472">
    <property type="entry name" value="Lipase_GDSL_2"/>
    <property type="match status" value="1"/>
</dbReference>
<dbReference type="SUPFAM" id="SSF52266">
    <property type="entry name" value="SGNH hydrolase"/>
    <property type="match status" value="1"/>
</dbReference>
<accession>A0A5B9EH64</accession>
<dbReference type="AlphaFoldDB" id="A0A5B9EH64"/>
<name>A0A5B9EH64_9BACT</name>